<dbReference type="Proteomes" id="UP000007800">
    <property type="component" value="Unassembled WGS sequence"/>
</dbReference>
<dbReference type="Gene3D" id="2.130.10.10">
    <property type="entry name" value="YVTN repeat-like/Quinoprotein amine dehydrogenase"/>
    <property type="match status" value="1"/>
</dbReference>
<dbReference type="InParanoid" id="C5LGJ7"/>
<reference evidence="1 2" key="1">
    <citation type="submission" date="2008-07" db="EMBL/GenBank/DDBJ databases">
        <authorList>
            <person name="El-Sayed N."/>
            <person name="Caler E."/>
            <person name="Inman J."/>
            <person name="Amedeo P."/>
            <person name="Hass B."/>
            <person name="Wortman J."/>
        </authorList>
    </citation>
    <scope>NUCLEOTIDE SEQUENCE [LARGE SCALE GENOMIC DNA]</scope>
    <source>
        <strain evidence="2">ATCC 50983 / TXsc</strain>
    </source>
</reference>
<dbReference type="AlphaFoldDB" id="C5LGJ7"/>
<evidence type="ECO:0000313" key="2">
    <source>
        <dbReference type="Proteomes" id="UP000007800"/>
    </source>
</evidence>
<dbReference type="EMBL" id="GG681830">
    <property type="protein sequence ID" value="EER04183.1"/>
    <property type="molecule type" value="Genomic_DNA"/>
</dbReference>
<keyword evidence="2" id="KW-1185">Reference proteome</keyword>
<name>C5LGJ7_PERM5</name>
<dbReference type="GeneID" id="9045585"/>
<dbReference type="RefSeq" id="XP_002772367.1">
    <property type="nucleotide sequence ID" value="XM_002772321.1"/>
</dbReference>
<proteinExistence type="predicted"/>
<dbReference type="InterPro" id="IPR015943">
    <property type="entry name" value="WD40/YVTN_repeat-like_dom_sf"/>
</dbReference>
<evidence type="ECO:0000313" key="1">
    <source>
        <dbReference type="EMBL" id="EER04183.1"/>
    </source>
</evidence>
<protein>
    <submittedName>
        <fullName evidence="1">Uncharacterized protein</fullName>
    </submittedName>
</protein>
<organism evidence="2">
    <name type="scientific">Perkinsus marinus (strain ATCC 50983 / TXsc)</name>
    <dbReference type="NCBI Taxonomy" id="423536"/>
    <lineage>
        <taxon>Eukaryota</taxon>
        <taxon>Sar</taxon>
        <taxon>Alveolata</taxon>
        <taxon>Perkinsozoa</taxon>
        <taxon>Perkinsea</taxon>
        <taxon>Perkinsida</taxon>
        <taxon>Perkinsidae</taxon>
        <taxon>Perkinsus</taxon>
    </lineage>
</organism>
<accession>C5LGJ7</accession>
<gene>
    <name evidence="1" type="ORF">Pmar_PMAR019601</name>
</gene>
<sequence>MQSVTKPIRDMKRDMDELVGVEVTAKHIFGFNSRVRNHPIFIDEVTVAYAAAHYVVIHNTETNTQKLLPNHSGSIDINIV</sequence>